<keyword evidence="2" id="KW-0732">Signal</keyword>
<evidence type="ECO:0000313" key="4">
    <source>
        <dbReference type="Proteomes" id="UP001295684"/>
    </source>
</evidence>
<dbReference type="Proteomes" id="UP001295684">
    <property type="component" value="Unassembled WGS sequence"/>
</dbReference>
<evidence type="ECO:0000256" key="2">
    <source>
        <dbReference type="SAM" id="SignalP"/>
    </source>
</evidence>
<feature type="transmembrane region" description="Helical" evidence="1">
    <location>
        <begin position="139"/>
        <end position="157"/>
    </location>
</feature>
<evidence type="ECO:0000256" key="1">
    <source>
        <dbReference type="SAM" id="Phobius"/>
    </source>
</evidence>
<dbReference type="EMBL" id="CAMPGE010018910">
    <property type="protein sequence ID" value="CAI2377279.1"/>
    <property type="molecule type" value="Genomic_DNA"/>
</dbReference>
<keyword evidence="1" id="KW-0472">Membrane</keyword>
<reference evidence="3" key="1">
    <citation type="submission" date="2023-07" db="EMBL/GenBank/DDBJ databases">
        <authorList>
            <consortium name="AG Swart"/>
            <person name="Singh M."/>
            <person name="Singh A."/>
            <person name="Seah K."/>
            <person name="Emmerich C."/>
        </authorList>
    </citation>
    <scope>NUCLEOTIDE SEQUENCE</scope>
    <source>
        <strain evidence="3">DP1</strain>
    </source>
</reference>
<proteinExistence type="predicted"/>
<comment type="caution">
    <text evidence="3">The sequence shown here is derived from an EMBL/GenBank/DDBJ whole genome shotgun (WGS) entry which is preliminary data.</text>
</comment>
<keyword evidence="4" id="KW-1185">Reference proteome</keyword>
<keyword evidence="1" id="KW-0812">Transmembrane</keyword>
<keyword evidence="1" id="KW-1133">Transmembrane helix</keyword>
<protein>
    <submittedName>
        <fullName evidence="3">Uncharacterized protein</fullName>
    </submittedName>
</protein>
<dbReference type="AlphaFoldDB" id="A0AAD1XR48"/>
<accession>A0AAD1XR48</accession>
<feature type="chain" id="PRO_5041935995" evidence="2">
    <location>
        <begin position="23"/>
        <end position="208"/>
    </location>
</feature>
<gene>
    <name evidence="3" type="ORF">ECRASSUSDP1_LOCUS18662</name>
</gene>
<evidence type="ECO:0000313" key="3">
    <source>
        <dbReference type="EMBL" id="CAI2377279.1"/>
    </source>
</evidence>
<sequence>MASSKFLLFIVLIVALLSLANATEMLKIEQQLNHNTQEPLVVGGKEEAIKSEENIPEENITQGEAYLRECANKFINSCEQLSHCRQVVCPSETLQEYACLPRGHQYLPFKRAVCHREYNKPEQIPTIQENVKEPKPRSGFVLLMFIPALAVILFYIFGNITSVEGQTLVFSDIEMDPFQYKEYLKKPEYGDYYALDETIDSFNARLAY</sequence>
<organism evidence="3 4">
    <name type="scientific">Euplotes crassus</name>
    <dbReference type="NCBI Taxonomy" id="5936"/>
    <lineage>
        <taxon>Eukaryota</taxon>
        <taxon>Sar</taxon>
        <taxon>Alveolata</taxon>
        <taxon>Ciliophora</taxon>
        <taxon>Intramacronucleata</taxon>
        <taxon>Spirotrichea</taxon>
        <taxon>Hypotrichia</taxon>
        <taxon>Euplotida</taxon>
        <taxon>Euplotidae</taxon>
        <taxon>Moneuplotes</taxon>
    </lineage>
</organism>
<name>A0AAD1XR48_EUPCR</name>
<feature type="signal peptide" evidence="2">
    <location>
        <begin position="1"/>
        <end position="22"/>
    </location>
</feature>